<dbReference type="PRINTS" id="PR00260">
    <property type="entry name" value="CHEMTRNSDUCR"/>
</dbReference>
<accession>A0A2Z6E6H7</accession>
<evidence type="ECO:0000259" key="13">
    <source>
        <dbReference type="PROSITE" id="PS50111"/>
    </source>
</evidence>
<evidence type="ECO:0000256" key="4">
    <source>
        <dbReference type="ARBA" id="ARBA00022500"/>
    </source>
</evidence>
<dbReference type="InterPro" id="IPR004089">
    <property type="entry name" value="MCPsignal_dom"/>
</dbReference>
<keyword evidence="4" id="KW-0145">Chemotaxis</keyword>
<gene>
    <name evidence="15" type="ORF">ALSL_2104</name>
</gene>
<dbReference type="GO" id="GO:0004888">
    <property type="term" value="F:transmembrane signaling receptor activity"/>
    <property type="evidence" value="ECO:0007669"/>
    <property type="project" value="InterPro"/>
</dbReference>
<dbReference type="EMBL" id="AP018560">
    <property type="protein sequence ID" value="BBD80730.1"/>
    <property type="molecule type" value="Genomic_DNA"/>
</dbReference>
<proteinExistence type="inferred from homology"/>
<dbReference type="CDD" id="cd06225">
    <property type="entry name" value="HAMP"/>
    <property type="match status" value="1"/>
</dbReference>
<evidence type="ECO:0000256" key="8">
    <source>
        <dbReference type="ARBA" id="ARBA00023136"/>
    </source>
</evidence>
<keyword evidence="16" id="KW-1185">Reference proteome</keyword>
<dbReference type="InterPro" id="IPR003122">
    <property type="entry name" value="Tar_rcpt_lig-bd"/>
</dbReference>
<dbReference type="GO" id="GO:0005886">
    <property type="term" value="C:plasma membrane"/>
    <property type="evidence" value="ECO:0007669"/>
    <property type="project" value="UniProtKB-SubCell"/>
</dbReference>
<dbReference type="Gene3D" id="1.10.287.950">
    <property type="entry name" value="Methyl-accepting chemotaxis protein"/>
    <property type="match status" value="1"/>
</dbReference>
<feature type="transmembrane region" description="Helical" evidence="12">
    <location>
        <begin position="195"/>
        <end position="218"/>
    </location>
</feature>
<keyword evidence="8 12" id="KW-0472">Membrane</keyword>
<comment type="similarity">
    <text evidence="10">Belongs to the methyl-accepting chemotaxis (MCP) protein family.</text>
</comment>
<evidence type="ECO:0000313" key="16">
    <source>
        <dbReference type="Proteomes" id="UP000270530"/>
    </source>
</evidence>
<dbReference type="RefSeq" id="WP_126538931.1">
    <property type="nucleotide sequence ID" value="NZ_AP018560.1"/>
</dbReference>
<reference evidence="16" key="2">
    <citation type="submission" date="2018-06" db="EMBL/GenBank/DDBJ databases">
        <title>Genome sequence of Rhodanobacteraceae bacterium strain Dysh456.</title>
        <authorList>
            <person name="Fukui M."/>
        </authorList>
    </citation>
    <scope>NUCLEOTIDE SEQUENCE [LARGE SCALE GENOMIC DNA]</scope>
    <source>
        <strain evidence="16">Dysh456</strain>
    </source>
</reference>
<dbReference type="PROSITE" id="PS50111">
    <property type="entry name" value="CHEMOTAXIS_TRANSDUC_2"/>
    <property type="match status" value="1"/>
</dbReference>
<dbReference type="InterPro" id="IPR004090">
    <property type="entry name" value="Chemotax_Me-accpt_rcpt"/>
</dbReference>
<dbReference type="SMART" id="SM00283">
    <property type="entry name" value="MA"/>
    <property type="match status" value="1"/>
</dbReference>
<keyword evidence="2" id="KW-1003">Cell membrane</keyword>
<organism evidence="15 16">
    <name type="scientific">Aerosticca soli</name>
    <dbReference type="NCBI Taxonomy" id="2010829"/>
    <lineage>
        <taxon>Bacteria</taxon>
        <taxon>Pseudomonadati</taxon>
        <taxon>Pseudomonadota</taxon>
        <taxon>Gammaproteobacteria</taxon>
        <taxon>Lysobacterales</taxon>
        <taxon>Rhodanobacteraceae</taxon>
        <taxon>Aerosticca</taxon>
    </lineage>
</organism>
<evidence type="ECO:0000256" key="6">
    <source>
        <dbReference type="ARBA" id="ARBA00022692"/>
    </source>
</evidence>
<evidence type="ECO:0000259" key="14">
    <source>
        <dbReference type="PROSITE" id="PS50885"/>
    </source>
</evidence>
<dbReference type="PROSITE" id="PS50885">
    <property type="entry name" value="HAMP"/>
    <property type="match status" value="1"/>
</dbReference>
<dbReference type="InterPro" id="IPR051310">
    <property type="entry name" value="MCP_chemotaxis"/>
</dbReference>
<dbReference type="GO" id="GO:0006935">
    <property type="term" value="P:chemotaxis"/>
    <property type="evidence" value="ECO:0007669"/>
    <property type="project" value="UniProtKB-KW"/>
</dbReference>
<feature type="transmembrane region" description="Helical" evidence="12">
    <location>
        <begin position="20"/>
        <end position="39"/>
    </location>
</feature>
<evidence type="ECO:0000256" key="10">
    <source>
        <dbReference type="ARBA" id="ARBA00029447"/>
    </source>
</evidence>
<dbReference type="AlphaFoldDB" id="A0A2Z6E6H7"/>
<sequence length="547" mass="57598">MILSTLRSSWPVSLSLRARLLLRLFGLLTLLLLIGIGALSSLQRADRRIGGLVADALSPVAEVGRIQNDYAEILNAVTHAAMTRLPSAVNDAKSQIQASRVDIERHWQPLLTSGLGRAQAQLMQGAEAHRKAVESSLQQALQLLDAGDFDMAQLQVSSDLQASFVPLHADFSNLFEQAIVAGHGVVASGHAATRVALVALLALIVAGLVVTAVLDMLLIRSLTRRLRGAIDVAQRIAAGELGMPIAVDTDDEIGALCRALQRMEGALSAVVDEVREGAEGVHAAADRLTADNAALSLRTRAQAKGIEETNAAMAQLTRAVQFVADGAERADALAREAREQAGQGERILAEAVSSMARIDASSQQLADLVAEINGIAFQTRLLALNATVEAAHAGSHGRGFAVVADEVRQLALRSEVAAREAHRLIEENSASIHGGAEQVHRSGRMLAHIVDSVVKVSLAVADISASSRAQAVDIRQVGQALAQIDQATGQNAALVDEVNASGQTLRARADALLRRIAFFHPASAVPDPGRDGDCEALPVQTLAWAGA</sequence>
<name>A0A2Z6E6H7_9GAMM</name>
<dbReference type="Proteomes" id="UP000270530">
    <property type="component" value="Chromosome"/>
</dbReference>
<reference evidence="16" key="1">
    <citation type="submission" date="2018-04" db="EMBL/GenBank/DDBJ databases">
        <authorList>
            <person name="Watanabe M."/>
            <person name="Kojima H."/>
        </authorList>
    </citation>
    <scope>NUCLEOTIDE SEQUENCE [LARGE SCALE GENOMIC DNA]</scope>
    <source>
        <strain evidence="16">Dysh456</strain>
    </source>
</reference>
<evidence type="ECO:0000256" key="1">
    <source>
        <dbReference type="ARBA" id="ARBA00004429"/>
    </source>
</evidence>
<dbReference type="Pfam" id="PF02203">
    <property type="entry name" value="TarH"/>
    <property type="match status" value="1"/>
</dbReference>
<dbReference type="KEGG" id="rbd:ALSL_2104"/>
<keyword evidence="5" id="KW-0997">Cell inner membrane</keyword>
<keyword evidence="6 12" id="KW-0812">Transmembrane</keyword>
<evidence type="ECO:0000313" key="15">
    <source>
        <dbReference type="EMBL" id="BBD80730.1"/>
    </source>
</evidence>
<dbReference type="SUPFAM" id="SSF58104">
    <property type="entry name" value="Methyl-accepting chemotaxis protein (MCP) signaling domain"/>
    <property type="match status" value="1"/>
</dbReference>
<dbReference type="Pfam" id="PF00672">
    <property type="entry name" value="HAMP"/>
    <property type="match status" value="1"/>
</dbReference>
<feature type="domain" description="Methyl-accepting transducer" evidence="13">
    <location>
        <begin position="277"/>
        <end position="506"/>
    </location>
</feature>
<evidence type="ECO:0000256" key="12">
    <source>
        <dbReference type="SAM" id="Phobius"/>
    </source>
</evidence>
<evidence type="ECO:0000256" key="3">
    <source>
        <dbReference type="ARBA" id="ARBA00022481"/>
    </source>
</evidence>
<protein>
    <submittedName>
        <fullName evidence="15">Methyl-accepting chemotaxis protein I</fullName>
    </submittedName>
</protein>
<comment type="subcellular location">
    <subcellularLocation>
        <location evidence="1">Cell inner membrane</location>
        <topology evidence="1">Multi-pass membrane protein</topology>
    </subcellularLocation>
</comment>
<keyword evidence="9 11" id="KW-0807">Transducer</keyword>
<keyword evidence="3" id="KW-0488">Methylation</keyword>
<keyword evidence="7 12" id="KW-1133">Transmembrane helix</keyword>
<feature type="domain" description="HAMP" evidence="14">
    <location>
        <begin position="220"/>
        <end position="272"/>
    </location>
</feature>
<dbReference type="PANTHER" id="PTHR43531">
    <property type="entry name" value="PROTEIN ICFG"/>
    <property type="match status" value="1"/>
</dbReference>
<dbReference type="PANTHER" id="PTHR43531:SF14">
    <property type="entry name" value="METHYL-ACCEPTING CHEMOTAXIS PROTEIN I-RELATED"/>
    <property type="match status" value="1"/>
</dbReference>
<evidence type="ECO:0000256" key="2">
    <source>
        <dbReference type="ARBA" id="ARBA00022475"/>
    </source>
</evidence>
<dbReference type="Pfam" id="PF00015">
    <property type="entry name" value="MCPsignal"/>
    <property type="match status" value="1"/>
</dbReference>
<dbReference type="SMART" id="SM00304">
    <property type="entry name" value="HAMP"/>
    <property type="match status" value="1"/>
</dbReference>
<dbReference type="InterPro" id="IPR003660">
    <property type="entry name" value="HAMP_dom"/>
</dbReference>
<evidence type="ECO:0000256" key="11">
    <source>
        <dbReference type="PROSITE-ProRule" id="PRU00284"/>
    </source>
</evidence>
<dbReference type="GO" id="GO:0007165">
    <property type="term" value="P:signal transduction"/>
    <property type="evidence" value="ECO:0007669"/>
    <property type="project" value="UniProtKB-KW"/>
</dbReference>
<evidence type="ECO:0000256" key="9">
    <source>
        <dbReference type="ARBA" id="ARBA00023224"/>
    </source>
</evidence>
<dbReference type="OrthoDB" id="6052907at2"/>
<evidence type="ECO:0000256" key="7">
    <source>
        <dbReference type="ARBA" id="ARBA00022989"/>
    </source>
</evidence>
<evidence type="ECO:0000256" key="5">
    <source>
        <dbReference type="ARBA" id="ARBA00022519"/>
    </source>
</evidence>